<organism evidence="6 7">
    <name type="scientific">Faecalicatena contorta</name>
    <dbReference type="NCBI Taxonomy" id="39482"/>
    <lineage>
        <taxon>Bacteria</taxon>
        <taxon>Bacillati</taxon>
        <taxon>Bacillota</taxon>
        <taxon>Clostridia</taxon>
        <taxon>Lachnospirales</taxon>
        <taxon>Lachnospiraceae</taxon>
        <taxon>Faecalicatena</taxon>
    </lineage>
</organism>
<dbReference type="AlphaFoldDB" id="A0A174K273"/>
<evidence type="ECO:0000256" key="1">
    <source>
        <dbReference type="ARBA" id="ARBA00018672"/>
    </source>
</evidence>
<dbReference type="InterPro" id="IPR046947">
    <property type="entry name" value="LytR-like"/>
</dbReference>
<dbReference type="GO" id="GO:0003677">
    <property type="term" value="F:DNA binding"/>
    <property type="evidence" value="ECO:0007669"/>
    <property type="project" value="InterPro"/>
</dbReference>
<dbReference type="RefSeq" id="WP_055154832.1">
    <property type="nucleotide sequence ID" value="NZ_CYZU01000051.1"/>
</dbReference>
<evidence type="ECO:0000259" key="4">
    <source>
        <dbReference type="PROSITE" id="PS50110"/>
    </source>
</evidence>
<dbReference type="InterPro" id="IPR011006">
    <property type="entry name" value="CheY-like_superfamily"/>
</dbReference>
<feature type="modified residue" description="4-aspartylphosphate" evidence="3">
    <location>
        <position position="55"/>
    </location>
</feature>
<proteinExistence type="predicted"/>
<dbReference type="PROSITE" id="PS50110">
    <property type="entry name" value="RESPONSE_REGULATORY"/>
    <property type="match status" value="1"/>
</dbReference>
<gene>
    <name evidence="6" type="primary">yehT_4</name>
    <name evidence="6" type="ORF">ERS852491_04093</name>
</gene>
<dbReference type="PROSITE" id="PS50930">
    <property type="entry name" value="HTH_LYTTR"/>
    <property type="match status" value="1"/>
</dbReference>
<evidence type="ECO:0000259" key="5">
    <source>
        <dbReference type="PROSITE" id="PS50930"/>
    </source>
</evidence>
<dbReference type="GO" id="GO:0000156">
    <property type="term" value="F:phosphorelay response regulator activity"/>
    <property type="evidence" value="ECO:0007669"/>
    <property type="project" value="InterPro"/>
</dbReference>
<dbReference type="PANTHER" id="PTHR37299:SF1">
    <property type="entry name" value="STAGE 0 SPORULATION PROTEIN A HOMOLOG"/>
    <property type="match status" value="1"/>
</dbReference>
<dbReference type="SUPFAM" id="SSF52172">
    <property type="entry name" value="CheY-like"/>
    <property type="match status" value="1"/>
</dbReference>
<name>A0A174K273_9FIRM</name>
<dbReference type="PANTHER" id="PTHR37299">
    <property type="entry name" value="TRANSCRIPTIONAL REGULATOR-RELATED"/>
    <property type="match status" value="1"/>
</dbReference>
<dbReference type="SMART" id="SM00850">
    <property type="entry name" value="LytTR"/>
    <property type="match status" value="1"/>
</dbReference>
<dbReference type="CDD" id="cd00156">
    <property type="entry name" value="REC"/>
    <property type="match status" value="1"/>
</dbReference>
<evidence type="ECO:0000313" key="7">
    <source>
        <dbReference type="Proteomes" id="UP000095544"/>
    </source>
</evidence>
<dbReference type="SMART" id="SM00448">
    <property type="entry name" value="REC"/>
    <property type="match status" value="1"/>
</dbReference>
<feature type="domain" description="HTH LytTR-type" evidence="5">
    <location>
        <begin position="137"/>
        <end position="240"/>
    </location>
</feature>
<dbReference type="InterPro" id="IPR001789">
    <property type="entry name" value="Sig_transdc_resp-reg_receiver"/>
</dbReference>
<feature type="domain" description="Response regulatory" evidence="4">
    <location>
        <begin position="3"/>
        <end position="126"/>
    </location>
</feature>
<dbReference type="STRING" id="39482.ERS852491_04093"/>
<comment type="function">
    <text evidence="2">May play the central regulatory role in sporulation. It may be an element of the effector pathway responsible for the activation of sporulation genes in response to nutritional stress. Spo0A may act in concert with spo0H (a sigma factor) to control the expression of some genes that are critical to the sporulation process.</text>
</comment>
<dbReference type="EMBL" id="CYZU01000051">
    <property type="protein sequence ID" value="CUP04107.1"/>
    <property type="molecule type" value="Genomic_DNA"/>
</dbReference>
<evidence type="ECO:0000256" key="2">
    <source>
        <dbReference type="ARBA" id="ARBA00024867"/>
    </source>
</evidence>
<accession>A0A174K273</accession>
<sequence length="240" mass="28028">MARILVLEDEERSREALRNMLCHISADITVNTAADLAEARLLLHGTVSFDLFLLDVNLVKEDKEDSSGLIFAEEIRSIIKYEFTPVVMITSVASLEIEAYRRIHCYQYLLKPYSEADVQAVVKKVLSHVRAEEKPYIIVKKNGINYKILCEEIVFCKAIPRGLCLYLKEEKMEVPYLSIRQLMEKLPKQEFFQCHRMFAVNKTYVKYYDLVNQMIQVEGYQEKIDIGVTYKTEVRRLLNE</sequence>
<dbReference type="Gene3D" id="3.40.50.2300">
    <property type="match status" value="1"/>
</dbReference>
<dbReference type="Pfam" id="PF04397">
    <property type="entry name" value="LytTR"/>
    <property type="match status" value="1"/>
</dbReference>
<dbReference type="Proteomes" id="UP000095544">
    <property type="component" value="Unassembled WGS sequence"/>
</dbReference>
<dbReference type="Gene3D" id="2.40.50.1020">
    <property type="entry name" value="LytTr DNA-binding domain"/>
    <property type="match status" value="1"/>
</dbReference>
<keyword evidence="3" id="KW-0597">Phosphoprotein</keyword>
<evidence type="ECO:0000256" key="3">
    <source>
        <dbReference type="PROSITE-ProRule" id="PRU00169"/>
    </source>
</evidence>
<protein>
    <recommendedName>
        <fullName evidence="1">Stage 0 sporulation protein A homolog</fullName>
    </recommendedName>
</protein>
<reference evidence="6 7" key="1">
    <citation type="submission" date="2015-09" db="EMBL/GenBank/DDBJ databases">
        <authorList>
            <consortium name="Pathogen Informatics"/>
        </authorList>
    </citation>
    <scope>NUCLEOTIDE SEQUENCE [LARGE SCALE GENOMIC DNA]</scope>
    <source>
        <strain evidence="6 7">2789STDY5834876</strain>
    </source>
</reference>
<evidence type="ECO:0000313" key="6">
    <source>
        <dbReference type="EMBL" id="CUP04107.1"/>
    </source>
</evidence>
<dbReference type="OrthoDB" id="9809318at2"/>
<dbReference type="Pfam" id="PF00072">
    <property type="entry name" value="Response_reg"/>
    <property type="match status" value="1"/>
</dbReference>
<dbReference type="InterPro" id="IPR007492">
    <property type="entry name" value="LytTR_DNA-bd_dom"/>
</dbReference>